<dbReference type="AlphaFoldDB" id="A0AAV3PTW1"/>
<organism evidence="1 2">
    <name type="scientific">Lithospermum erythrorhizon</name>
    <name type="common">Purple gromwell</name>
    <name type="synonym">Lithospermum officinale var. erythrorhizon</name>
    <dbReference type="NCBI Taxonomy" id="34254"/>
    <lineage>
        <taxon>Eukaryota</taxon>
        <taxon>Viridiplantae</taxon>
        <taxon>Streptophyta</taxon>
        <taxon>Embryophyta</taxon>
        <taxon>Tracheophyta</taxon>
        <taxon>Spermatophyta</taxon>
        <taxon>Magnoliopsida</taxon>
        <taxon>eudicotyledons</taxon>
        <taxon>Gunneridae</taxon>
        <taxon>Pentapetalae</taxon>
        <taxon>asterids</taxon>
        <taxon>lamiids</taxon>
        <taxon>Boraginales</taxon>
        <taxon>Boraginaceae</taxon>
        <taxon>Boraginoideae</taxon>
        <taxon>Lithospermeae</taxon>
        <taxon>Lithospermum</taxon>
    </lineage>
</organism>
<proteinExistence type="predicted"/>
<dbReference type="EMBL" id="BAABME010002222">
    <property type="protein sequence ID" value="GAA0153648.1"/>
    <property type="molecule type" value="Genomic_DNA"/>
</dbReference>
<sequence>MTPLILGKKGTSPANAVLVPHQVCPATLIERASTCRLQGCHDIWLRSRGCCMATLLPRDMLIVPPHLGSVGVDLLCILPNGRYLRRILPS</sequence>
<comment type="caution">
    <text evidence="1">The sequence shown here is derived from an EMBL/GenBank/DDBJ whole genome shotgun (WGS) entry which is preliminary data.</text>
</comment>
<gene>
    <name evidence="1" type="ORF">LIER_11836</name>
</gene>
<evidence type="ECO:0000313" key="1">
    <source>
        <dbReference type="EMBL" id="GAA0153648.1"/>
    </source>
</evidence>
<name>A0AAV3PTW1_LITER</name>
<reference evidence="1 2" key="1">
    <citation type="submission" date="2024-01" db="EMBL/GenBank/DDBJ databases">
        <title>The complete chloroplast genome sequence of Lithospermum erythrorhizon: insights into the phylogenetic relationship among Boraginaceae species and the maternal lineages of purple gromwells.</title>
        <authorList>
            <person name="Okada T."/>
            <person name="Watanabe K."/>
        </authorList>
    </citation>
    <scope>NUCLEOTIDE SEQUENCE [LARGE SCALE GENOMIC DNA]</scope>
</reference>
<accession>A0AAV3PTW1</accession>
<evidence type="ECO:0000313" key="2">
    <source>
        <dbReference type="Proteomes" id="UP001454036"/>
    </source>
</evidence>
<dbReference type="Proteomes" id="UP001454036">
    <property type="component" value="Unassembled WGS sequence"/>
</dbReference>
<protein>
    <submittedName>
        <fullName evidence="1">Uncharacterized protein</fullName>
    </submittedName>
</protein>
<keyword evidence="2" id="KW-1185">Reference proteome</keyword>